<dbReference type="Proteomes" id="UP000244855">
    <property type="component" value="Unassembled WGS sequence"/>
</dbReference>
<name>A0A2V1E3T8_9PLEO</name>
<evidence type="ECO:0000313" key="1">
    <source>
        <dbReference type="EMBL" id="PVI04986.1"/>
    </source>
</evidence>
<protein>
    <submittedName>
        <fullName evidence="1">Uncharacterized protein</fullName>
    </submittedName>
</protein>
<evidence type="ECO:0000313" key="2">
    <source>
        <dbReference type="Proteomes" id="UP000244855"/>
    </source>
</evidence>
<dbReference type="EMBL" id="KZ805317">
    <property type="protein sequence ID" value="PVI04986.1"/>
    <property type="molecule type" value="Genomic_DNA"/>
</dbReference>
<gene>
    <name evidence="1" type="ORF">DM02DRAFT_651155</name>
</gene>
<proteinExistence type="predicted"/>
<sequence length="176" mass="20111">MPAVVYDFEALDAMKVVAQVINEYKRAHVTLMQFESFCSAFMAIGTFQVNLMKKARKIDNAIETIQCCGVGAFANHAMTHWLQWEYWKFKKGLKQRWTPKDLKQYATAHLHSFTERFLGENAKVYESMRMVDKKATDFLQESGFIPRAGDSLEQIEVKLGAWNELPKCGHGGCTSC</sequence>
<keyword evidence="2" id="KW-1185">Reference proteome</keyword>
<dbReference type="AlphaFoldDB" id="A0A2V1E3T8"/>
<reference evidence="1 2" key="1">
    <citation type="journal article" date="2018" name="Sci. Rep.">
        <title>Comparative genomics provides insights into the lifestyle and reveals functional heterogeneity of dark septate endophytic fungi.</title>
        <authorList>
            <person name="Knapp D.G."/>
            <person name="Nemeth J.B."/>
            <person name="Barry K."/>
            <person name="Hainaut M."/>
            <person name="Henrissat B."/>
            <person name="Johnson J."/>
            <person name="Kuo A."/>
            <person name="Lim J.H.P."/>
            <person name="Lipzen A."/>
            <person name="Nolan M."/>
            <person name="Ohm R.A."/>
            <person name="Tamas L."/>
            <person name="Grigoriev I.V."/>
            <person name="Spatafora J.W."/>
            <person name="Nagy L.G."/>
            <person name="Kovacs G.M."/>
        </authorList>
    </citation>
    <scope>NUCLEOTIDE SEQUENCE [LARGE SCALE GENOMIC DNA]</scope>
    <source>
        <strain evidence="1 2">DSE2036</strain>
    </source>
</reference>
<organism evidence="1 2">
    <name type="scientific">Periconia macrospinosa</name>
    <dbReference type="NCBI Taxonomy" id="97972"/>
    <lineage>
        <taxon>Eukaryota</taxon>
        <taxon>Fungi</taxon>
        <taxon>Dikarya</taxon>
        <taxon>Ascomycota</taxon>
        <taxon>Pezizomycotina</taxon>
        <taxon>Dothideomycetes</taxon>
        <taxon>Pleosporomycetidae</taxon>
        <taxon>Pleosporales</taxon>
        <taxon>Massarineae</taxon>
        <taxon>Periconiaceae</taxon>
        <taxon>Periconia</taxon>
    </lineage>
</organism>
<accession>A0A2V1E3T8</accession>